<evidence type="ECO:0000313" key="1">
    <source>
        <dbReference type="EMBL" id="CAG8752378.1"/>
    </source>
</evidence>
<evidence type="ECO:0000313" key="2">
    <source>
        <dbReference type="Proteomes" id="UP000789525"/>
    </source>
</evidence>
<feature type="non-terminal residue" evidence="1">
    <location>
        <position position="1"/>
    </location>
</feature>
<comment type="caution">
    <text evidence="1">The sequence shown here is derived from an EMBL/GenBank/DDBJ whole genome shotgun (WGS) entry which is preliminary data.</text>
</comment>
<protein>
    <submittedName>
        <fullName evidence="1">4135_t:CDS:1</fullName>
    </submittedName>
</protein>
<name>A0ACA9QMU6_9GLOM</name>
<sequence length="212" mass="24254">QRMAKAFPSVQKLRLGKPSPELTSLYGEDSFSRLSELSLLQSFDPKEAIFLSSFIRQLSLHDGTELSDLLCMLIAPSVERLIIKRYWRGLNSNPSRNIPKLHPRNWPSLTTLITPISIISGKESRFIFLRDMELWAYYDPIYCNDYDGGVTRLFKEMAINTTNFPALESLTLPFFPDGTLPVFCPKALLGAIQMLLTGKFSEQFTRYELSFQ</sequence>
<dbReference type="EMBL" id="CAJVPT010053899">
    <property type="protein sequence ID" value="CAG8752378.1"/>
    <property type="molecule type" value="Genomic_DNA"/>
</dbReference>
<reference evidence="1" key="1">
    <citation type="submission" date="2021-06" db="EMBL/GenBank/DDBJ databases">
        <authorList>
            <person name="Kallberg Y."/>
            <person name="Tangrot J."/>
            <person name="Rosling A."/>
        </authorList>
    </citation>
    <scope>NUCLEOTIDE SEQUENCE</scope>
    <source>
        <strain evidence="1">CL356</strain>
    </source>
</reference>
<gene>
    <name evidence="1" type="ORF">ACOLOM_LOCUS12764</name>
</gene>
<proteinExistence type="predicted"/>
<organism evidence="1 2">
    <name type="scientific">Acaulospora colombiana</name>
    <dbReference type="NCBI Taxonomy" id="27376"/>
    <lineage>
        <taxon>Eukaryota</taxon>
        <taxon>Fungi</taxon>
        <taxon>Fungi incertae sedis</taxon>
        <taxon>Mucoromycota</taxon>
        <taxon>Glomeromycotina</taxon>
        <taxon>Glomeromycetes</taxon>
        <taxon>Diversisporales</taxon>
        <taxon>Acaulosporaceae</taxon>
        <taxon>Acaulospora</taxon>
    </lineage>
</organism>
<dbReference type="Proteomes" id="UP000789525">
    <property type="component" value="Unassembled WGS sequence"/>
</dbReference>
<accession>A0ACA9QMU6</accession>
<feature type="non-terminal residue" evidence="1">
    <location>
        <position position="212"/>
    </location>
</feature>
<keyword evidence="2" id="KW-1185">Reference proteome</keyword>